<reference evidence="2 3" key="1">
    <citation type="submission" date="2020-09" db="EMBL/GenBank/DDBJ databases">
        <title>De no assembly of potato wild relative species, Solanum commersonii.</title>
        <authorList>
            <person name="Cho K."/>
        </authorList>
    </citation>
    <scope>NUCLEOTIDE SEQUENCE [LARGE SCALE GENOMIC DNA]</scope>
    <source>
        <strain evidence="2">LZ3.2</strain>
        <tissue evidence="2">Leaf</tissue>
    </source>
</reference>
<dbReference type="Proteomes" id="UP000824120">
    <property type="component" value="Chromosome 8"/>
</dbReference>
<proteinExistence type="predicted"/>
<evidence type="ECO:0000313" key="2">
    <source>
        <dbReference type="EMBL" id="KAG5590573.1"/>
    </source>
</evidence>
<keyword evidence="3" id="KW-1185">Reference proteome</keyword>
<feature type="region of interest" description="Disordered" evidence="1">
    <location>
        <begin position="1"/>
        <end position="21"/>
    </location>
</feature>
<evidence type="ECO:0000256" key="1">
    <source>
        <dbReference type="SAM" id="MobiDB-lite"/>
    </source>
</evidence>
<accession>A0A9J5XS15</accession>
<organism evidence="2 3">
    <name type="scientific">Solanum commersonii</name>
    <name type="common">Commerson's wild potato</name>
    <name type="synonym">Commerson's nightshade</name>
    <dbReference type="NCBI Taxonomy" id="4109"/>
    <lineage>
        <taxon>Eukaryota</taxon>
        <taxon>Viridiplantae</taxon>
        <taxon>Streptophyta</taxon>
        <taxon>Embryophyta</taxon>
        <taxon>Tracheophyta</taxon>
        <taxon>Spermatophyta</taxon>
        <taxon>Magnoliopsida</taxon>
        <taxon>eudicotyledons</taxon>
        <taxon>Gunneridae</taxon>
        <taxon>Pentapetalae</taxon>
        <taxon>asterids</taxon>
        <taxon>lamiids</taxon>
        <taxon>Solanales</taxon>
        <taxon>Solanaceae</taxon>
        <taxon>Solanoideae</taxon>
        <taxon>Solaneae</taxon>
        <taxon>Solanum</taxon>
    </lineage>
</organism>
<feature type="region of interest" description="Disordered" evidence="1">
    <location>
        <begin position="88"/>
        <end position="109"/>
    </location>
</feature>
<dbReference type="EMBL" id="JACXVP010000008">
    <property type="protein sequence ID" value="KAG5590573.1"/>
    <property type="molecule type" value="Genomic_DNA"/>
</dbReference>
<feature type="compositionally biased region" description="Basic and acidic residues" evidence="1">
    <location>
        <begin position="1"/>
        <end position="10"/>
    </location>
</feature>
<protein>
    <submittedName>
        <fullName evidence="2">Uncharacterized protein</fullName>
    </submittedName>
</protein>
<dbReference type="AlphaFoldDB" id="A0A9J5XS15"/>
<feature type="compositionally biased region" description="Basic and acidic residues" evidence="1">
    <location>
        <begin position="93"/>
        <end position="109"/>
    </location>
</feature>
<comment type="caution">
    <text evidence="2">The sequence shown here is derived from an EMBL/GenBank/DDBJ whole genome shotgun (WGS) entry which is preliminary data.</text>
</comment>
<name>A0A9J5XS15_SOLCO</name>
<gene>
    <name evidence="2" type="ORF">H5410_041087</name>
</gene>
<feature type="compositionally biased region" description="Basic and acidic residues" evidence="1">
    <location>
        <begin position="144"/>
        <end position="156"/>
    </location>
</feature>
<evidence type="ECO:0000313" key="3">
    <source>
        <dbReference type="Proteomes" id="UP000824120"/>
    </source>
</evidence>
<sequence length="185" mass="21430">MRNETSDGTHEAQPYESEGPVSEDILKKAEDFLSKYTTQNQTYLCAVKQVMILTRLSHMSQKGQSFHTVIKLYKYLYIHYAKSNSSMCSETSDDTHEAQPYESERPVSEDTLKKEEDFFSKIRSFHTAIKIYKNLHIQYAKSDSSMRSETSDDTHEAQPYVSKAPVSKDTLKKEKNFLSKFKDKI</sequence>
<feature type="region of interest" description="Disordered" evidence="1">
    <location>
        <begin position="143"/>
        <end position="165"/>
    </location>
</feature>